<organism evidence="2 3">
    <name type="scientific">Emiliania huxleyi (strain CCMP1516)</name>
    <dbReference type="NCBI Taxonomy" id="280463"/>
    <lineage>
        <taxon>Eukaryota</taxon>
        <taxon>Haptista</taxon>
        <taxon>Haptophyta</taxon>
        <taxon>Prymnesiophyceae</taxon>
        <taxon>Isochrysidales</taxon>
        <taxon>Noelaerhabdaceae</taxon>
        <taxon>Emiliania</taxon>
    </lineage>
</organism>
<feature type="region of interest" description="Disordered" evidence="1">
    <location>
        <begin position="92"/>
        <end position="147"/>
    </location>
</feature>
<keyword evidence="3" id="KW-1185">Reference proteome</keyword>
<reference evidence="3" key="1">
    <citation type="journal article" date="2013" name="Nature">
        <title>Pan genome of the phytoplankton Emiliania underpins its global distribution.</title>
        <authorList>
            <person name="Read B.A."/>
            <person name="Kegel J."/>
            <person name="Klute M.J."/>
            <person name="Kuo A."/>
            <person name="Lefebvre S.C."/>
            <person name="Maumus F."/>
            <person name="Mayer C."/>
            <person name="Miller J."/>
            <person name="Monier A."/>
            <person name="Salamov A."/>
            <person name="Young J."/>
            <person name="Aguilar M."/>
            <person name="Claverie J.M."/>
            <person name="Frickenhaus S."/>
            <person name="Gonzalez K."/>
            <person name="Herman E.K."/>
            <person name="Lin Y.C."/>
            <person name="Napier J."/>
            <person name="Ogata H."/>
            <person name="Sarno A.F."/>
            <person name="Shmutz J."/>
            <person name="Schroeder D."/>
            <person name="de Vargas C."/>
            <person name="Verret F."/>
            <person name="von Dassow P."/>
            <person name="Valentin K."/>
            <person name="Van de Peer Y."/>
            <person name="Wheeler G."/>
            <person name="Dacks J.B."/>
            <person name="Delwiche C.F."/>
            <person name="Dyhrman S.T."/>
            <person name="Glockner G."/>
            <person name="John U."/>
            <person name="Richards T."/>
            <person name="Worden A.Z."/>
            <person name="Zhang X."/>
            <person name="Grigoriev I.V."/>
            <person name="Allen A.E."/>
            <person name="Bidle K."/>
            <person name="Borodovsky M."/>
            <person name="Bowler C."/>
            <person name="Brownlee C."/>
            <person name="Cock J.M."/>
            <person name="Elias M."/>
            <person name="Gladyshev V.N."/>
            <person name="Groth M."/>
            <person name="Guda C."/>
            <person name="Hadaegh A."/>
            <person name="Iglesias-Rodriguez M.D."/>
            <person name="Jenkins J."/>
            <person name="Jones B.M."/>
            <person name="Lawson T."/>
            <person name="Leese F."/>
            <person name="Lindquist E."/>
            <person name="Lobanov A."/>
            <person name="Lomsadze A."/>
            <person name="Malik S.B."/>
            <person name="Marsh M.E."/>
            <person name="Mackinder L."/>
            <person name="Mock T."/>
            <person name="Mueller-Roeber B."/>
            <person name="Pagarete A."/>
            <person name="Parker M."/>
            <person name="Probert I."/>
            <person name="Quesneville H."/>
            <person name="Raines C."/>
            <person name="Rensing S.A."/>
            <person name="Riano-Pachon D.M."/>
            <person name="Richier S."/>
            <person name="Rokitta S."/>
            <person name="Shiraiwa Y."/>
            <person name="Soanes D.M."/>
            <person name="van der Giezen M."/>
            <person name="Wahlund T.M."/>
            <person name="Williams B."/>
            <person name="Wilson W."/>
            <person name="Wolfe G."/>
            <person name="Wurch L.L."/>
        </authorList>
    </citation>
    <scope>NUCLEOTIDE SEQUENCE</scope>
</reference>
<dbReference type="AlphaFoldDB" id="A0A0D3IYQ1"/>
<evidence type="ECO:0000313" key="2">
    <source>
        <dbReference type="EnsemblProtists" id="EOD16386"/>
    </source>
</evidence>
<dbReference type="EnsemblProtists" id="EOD16386">
    <property type="protein sequence ID" value="EOD16386"/>
    <property type="gene ID" value="EMIHUDRAFT_210780"/>
</dbReference>
<protein>
    <recommendedName>
        <fullName evidence="4">Tyrosine specific protein phosphatases domain-containing protein</fullName>
    </recommendedName>
</protein>
<evidence type="ECO:0000256" key="1">
    <source>
        <dbReference type="SAM" id="MobiDB-lite"/>
    </source>
</evidence>
<evidence type="ECO:0008006" key="4">
    <source>
        <dbReference type="Google" id="ProtNLM"/>
    </source>
</evidence>
<dbReference type="RefSeq" id="XP_005768815.1">
    <property type="nucleotide sequence ID" value="XM_005768758.1"/>
</dbReference>
<feature type="compositionally biased region" description="Basic and acidic residues" evidence="1">
    <location>
        <begin position="354"/>
        <end position="367"/>
    </location>
</feature>
<dbReference type="HOGENOM" id="CLU_678696_0_0_1"/>
<dbReference type="Proteomes" id="UP000013827">
    <property type="component" value="Unassembled WGS sequence"/>
</dbReference>
<reference evidence="2" key="2">
    <citation type="submission" date="2024-10" db="UniProtKB">
        <authorList>
            <consortium name="EnsemblProtists"/>
        </authorList>
    </citation>
    <scope>IDENTIFICATION</scope>
</reference>
<evidence type="ECO:0000313" key="3">
    <source>
        <dbReference type="Proteomes" id="UP000013827"/>
    </source>
</evidence>
<feature type="compositionally biased region" description="Basic and acidic residues" evidence="1">
    <location>
        <begin position="105"/>
        <end position="137"/>
    </location>
</feature>
<proteinExistence type="predicted"/>
<dbReference type="PaxDb" id="2903-EOD16386"/>
<name>A0A0D3IYQ1_EMIH1</name>
<feature type="region of interest" description="Disordered" evidence="1">
    <location>
        <begin position="340"/>
        <end position="380"/>
    </location>
</feature>
<dbReference type="InterPro" id="IPR029021">
    <property type="entry name" value="Prot-tyrosine_phosphatase-like"/>
</dbReference>
<sequence>MDALMVERPRPAQTEQRWRAVLAARHEDYDRELEKDNPERPWHRVPHFQGDVEAECKLWARVSRALGEAYARDGWRIETIELGRELARARGAFRSGQQETGAPHSDARRRVPRARLDASAEEKRSAPKQWDAELENKRPRRAAADAASGALDGADTAVAELKDVHASQSIALTSHDALAAMLWPAHTVVVTLHTSERPSCLPGGVVHIGAAFDDRADFDDVAMTRRLDRLCAYTWAADAARVVFVCHAGVNRSSLALCYYLQKYGLVGWQQAKDALVAAKRGAASGWPTLENGAFVAYLVRHFGSAASSSAVGDGAASAPAAATPVAPPPPRWFWRTVATARPSTGGPGADPEEAARRRQEADERMRSQGVDPRTGRTWGCWERGRPGGIWVRGVPGQRRPWGECG</sequence>
<dbReference type="KEGG" id="ehx:EMIHUDRAFT_210780"/>
<dbReference type="GeneID" id="17262546"/>
<dbReference type="SUPFAM" id="SSF52799">
    <property type="entry name" value="(Phosphotyrosine protein) phosphatases II"/>
    <property type="match status" value="1"/>
</dbReference>
<dbReference type="Gene3D" id="3.90.190.10">
    <property type="entry name" value="Protein tyrosine phosphatase superfamily"/>
    <property type="match status" value="1"/>
</dbReference>
<accession>A0A0D3IYQ1</accession>